<organism evidence="5">
    <name type="scientific">Corethron hystrix</name>
    <dbReference type="NCBI Taxonomy" id="216773"/>
    <lineage>
        <taxon>Eukaryota</taxon>
        <taxon>Sar</taxon>
        <taxon>Stramenopiles</taxon>
        <taxon>Ochrophyta</taxon>
        <taxon>Bacillariophyta</taxon>
        <taxon>Coscinodiscophyceae</taxon>
        <taxon>Corethrophycidae</taxon>
        <taxon>Corethrales</taxon>
        <taxon>Corethraceae</taxon>
        <taxon>Corethron</taxon>
    </lineage>
</organism>
<sequence>MEAILGNTAYSTTNLNFGGNSRSVTTYNSMQSSAHSPGVVASGANASDGNQDRNKSLTPEETEANIRSYCTSHQNELSCENKFGTNKSLTPGPFMVLQGLCGDGVQNTIDNAPAFPNDVMIRMMEASMADIAVPGSTVKDGSLDHVDIYDTISKCGYVAPSKKDVQSIADSISTWDTQSHRREQTYDIENLADKTEASSLFLQSFPYERDGKLCVYDSLPPMAVAASPQNSPEKKRYKRNGDVSDYPSYTFPTISEGETGAIKLTKVHCADTLSISLSQTSLDELNNSIFKNSESRSAPETFGENSSSRAFSHAEPNLVGTLRPGMIVTGVEIITLDPTNWCKSGIRPFVPAIFNDIKGKKAQTLRYLRIVSPYEGYILLSRGNWLFLTSGMPDVLCGGGNDGWAWRVVCRDGAFVRSGLDLLSDHKCTIPHGSLVRVTRRTINAYGLSRLMVEARKCDSVDSDVLIRLPIVDEYEESENNLQEKSSMSKSIQNGNGWISEMLNPLSGQRGPIVEPLPFPVPTIFKVVLEGGAVIRAAKELSSPVIRVAQRGELLRVVARAFSEHPQDRCLQRMQIAGDGGWISTNLNAAPPLDHPIVELIGEDSEFDPSKPGIYHLMASLESIKHIEKSDNHDRIKKIGKVVNTTPKQGEKLPSDGTKERLCLVCLTEGRNATIVHGGTGHICCCLECARILWARGDACPVCRMKIDLVIQHFEV</sequence>
<dbReference type="GO" id="GO:0004842">
    <property type="term" value="F:ubiquitin-protein transferase activity"/>
    <property type="evidence" value="ECO:0007669"/>
    <property type="project" value="TreeGrafter"/>
</dbReference>
<dbReference type="PANTHER" id="PTHR12183">
    <property type="entry name" value="MITOCHONDRIAL UBIQUITIN LIGASE ACTIVATOR OF NFKB 1"/>
    <property type="match status" value="1"/>
</dbReference>
<dbReference type="Gene3D" id="3.30.40.10">
    <property type="entry name" value="Zinc/RING finger domain, C3HC4 (zinc finger)"/>
    <property type="match status" value="1"/>
</dbReference>
<protein>
    <recommendedName>
        <fullName evidence="6">RING-type domain-containing protein</fullName>
    </recommendedName>
</protein>
<evidence type="ECO:0000256" key="1">
    <source>
        <dbReference type="ARBA" id="ARBA00022723"/>
    </source>
</evidence>
<evidence type="ECO:0008006" key="6">
    <source>
        <dbReference type="Google" id="ProtNLM"/>
    </source>
</evidence>
<dbReference type="PANTHER" id="PTHR12183:SF32">
    <property type="entry name" value="MITOCHONDRIAL E3 UBIQUITIN PROTEIN LIGASE 1"/>
    <property type="match status" value="1"/>
</dbReference>
<evidence type="ECO:0000256" key="2">
    <source>
        <dbReference type="ARBA" id="ARBA00022771"/>
    </source>
</evidence>
<name>A0A7S1BYW3_9STRA</name>
<evidence type="ECO:0000256" key="3">
    <source>
        <dbReference type="ARBA" id="ARBA00022833"/>
    </source>
</evidence>
<dbReference type="GO" id="GO:0008270">
    <property type="term" value="F:zinc ion binding"/>
    <property type="evidence" value="ECO:0007669"/>
    <property type="project" value="UniProtKB-KW"/>
</dbReference>
<dbReference type="EMBL" id="HBFR01039091">
    <property type="protein sequence ID" value="CAD8901350.1"/>
    <property type="molecule type" value="Transcribed_RNA"/>
</dbReference>
<evidence type="ECO:0000256" key="4">
    <source>
        <dbReference type="SAM" id="MobiDB-lite"/>
    </source>
</evidence>
<keyword evidence="3" id="KW-0862">Zinc</keyword>
<dbReference type="InterPro" id="IPR013083">
    <property type="entry name" value="Znf_RING/FYVE/PHD"/>
</dbReference>
<keyword evidence="1" id="KW-0479">Metal-binding</keyword>
<feature type="region of interest" description="Disordered" evidence="4">
    <location>
        <begin position="28"/>
        <end position="63"/>
    </location>
</feature>
<dbReference type="InterPro" id="IPR051652">
    <property type="entry name" value="MDM2_MDM4_MUL1"/>
</dbReference>
<dbReference type="GO" id="GO:0016567">
    <property type="term" value="P:protein ubiquitination"/>
    <property type="evidence" value="ECO:0007669"/>
    <property type="project" value="TreeGrafter"/>
</dbReference>
<dbReference type="CDD" id="cd16646">
    <property type="entry name" value="mRING-HC-C2H2C4_MDM2-like"/>
    <property type="match status" value="1"/>
</dbReference>
<dbReference type="AlphaFoldDB" id="A0A7S1BYW3"/>
<keyword evidence="2" id="KW-0863">Zinc-finger</keyword>
<evidence type="ECO:0000313" key="5">
    <source>
        <dbReference type="EMBL" id="CAD8901350.1"/>
    </source>
</evidence>
<proteinExistence type="predicted"/>
<dbReference type="Pfam" id="PF13920">
    <property type="entry name" value="zf-C3HC4_3"/>
    <property type="match status" value="1"/>
</dbReference>
<accession>A0A7S1BYW3</accession>
<reference evidence="5" key="1">
    <citation type="submission" date="2021-01" db="EMBL/GenBank/DDBJ databases">
        <authorList>
            <person name="Corre E."/>
            <person name="Pelletier E."/>
            <person name="Niang G."/>
            <person name="Scheremetjew M."/>
            <person name="Finn R."/>
            <person name="Kale V."/>
            <person name="Holt S."/>
            <person name="Cochrane G."/>
            <person name="Meng A."/>
            <person name="Brown T."/>
            <person name="Cohen L."/>
        </authorList>
    </citation>
    <scope>NUCLEOTIDE SEQUENCE</scope>
    <source>
        <strain evidence="5">308</strain>
    </source>
</reference>
<gene>
    <name evidence="5" type="ORF">CHYS00102_LOCUS28569</name>
</gene>